<dbReference type="AlphaFoldDB" id="A0A250X5N2"/>
<accession>A0A250X5N2</accession>
<sequence length="161" mass="17559">MARSIFDISPRAPAISLQQGVAAELPRALDAEDRRHGLRPHGVQPSDVESAAGPRVVVTHPEFIPPPGCFPAYKIGPEDAIIGNEGSNINRFFDSACHSIGPSALNSATLFLDREGIFDHLLYNYLFMCTVNKELAVLGLHHRMREILAAHDQFVLPAPQG</sequence>
<reference evidence="1 2" key="1">
    <citation type="submission" date="2017-08" db="EMBL/GenBank/DDBJ databases">
        <title>Acidophilic green algal genome provides insights into adaptation to an acidic environment.</title>
        <authorList>
            <person name="Hirooka S."/>
            <person name="Hirose Y."/>
            <person name="Kanesaki Y."/>
            <person name="Higuchi S."/>
            <person name="Fujiwara T."/>
            <person name="Onuma R."/>
            <person name="Era A."/>
            <person name="Ohbayashi R."/>
            <person name="Uzuka A."/>
            <person name="Nozaki H."/>
            <person name="Yoshikawa H."/>
            <person name="Miyagishima S.Y."/>
        </authorList>
    </citation>
    <scope>NUCLEOTIDE SEQUENCE [LARGE SCALE GENOMIC DNA]</scope>
    <source>
        <strain evidence="1 2">NIES-2499</strain>
    </source>
</reference>
<name>A0A250X5N2_9CHLO</name>
<gene>
    <name evidence="1" type="ORF">CEUSTIGMA_g5810.t1</name>
</gene>
<evidence type="ECO:0000313" key="1">
    <source>
        <dbReference type="EMBL" id="GAX78368.1"/>
    </source>
</evidence>
<comment type="caution">
    <text evidence="1">The sequence shown here is derived from an EMBL/GenBank/DDBJ whole genome shotgun (WGS) entry which is preliminary data.</text>
</comment>
<organism evidence="1 2">
    <name type="scientific">Chlamydomonas eustigma</name>
    <dbReference type="NCBI Taxonomy" id="1157962"/>
    <lineage>
        <taxon>Eukaryota</taxon>
        <taxon>Viridiplantae</taxon>
        <taxon>Chlorophyta</taxon>
        <taxon>core chlorophytes</taxon>
        <taxon>Chlorophyceae</taxon>
        <taxon>CS clade</taxon>
        <taxon>Chlamydomonadales</taxon>
        <taxon>Chlamydomonadaceae</taxon>
        <taxon>Chlamydomonas</taxon>
    </lineage>
</organism>
<proteinExistence type="predicted"/>
<protein>
    <submittedName>
        <fullName evidence="1">Uncharacterized protein</fullName>
    </submittedName>
</protein>
<evidence type="ECO:0000313" key="2">
    <source>
        <dbReference type="Proteomes" id="UP000232323"/>
    </source>
</evidence>
<dbReference type="Proteomes" id="UP000232323">
    <property type="component" value="Unassembled WGS sequence"/>
</dbReference>
<dbReference type="EMBL" id="BEGY01000032">
    <property type="protein sequence ID" value="GAX78368.1"/>
    <property type="molecule type" value="Genomic_DNA"/>
</dbReference>
<keyword evidence="2" id="KW-1185">Reference proteome</keyword>